<feature type="transmembrane region" description="Helical" evidence="1">
    <location>
        <begin position="28"/>
        <end position="45"/>
    </location>
</feature>
<dbReference type="RefSeq" id="WP_224001253.1">
    <property type="nucleotide sequence ID" value="NZ_CAJZAF010000007.1"/>
</dbReference>
<keyword evidence="1" id="KW-0812">Transmembrane</keyword>
<keyword evidence="1" id="KW-1133">Transmembrane helix</keyword>
<sequence>MQNNSVVQFVCVEDPHAEQERQKILNRSIWGSVAVTLIAICLVAWTDNHYREKLRDARQFAAMSCQAGAKR</sequence>
<name>A0ABM8WQT4_9BURK</name>
<accession>A0ABM8WQT4</accession>
<protein>
    <submittedName>
        <fullName evidence="2">Uncharacterized protein</fullName>
    </submittedName>
</protein>
<proteinExistence type="predicted"/>
<organism evidence="2 3">
    <name type="scientific">Cupriavidus pinatubonensis</name>
    <dbReference type="NCBI Taxonomy" id="248026"/>
    <lineage>
        <taxon>Bacteria</taxon>
        <taxon>Pseudomonadati</taxon>
        <taxon>Pseudomonadota</taxon>
        <taxon>Betaproteobacteria</taxon>
        <taxon>Burkholderiales</taxon>
        <taxon>Burkholderiaceae</taxon>
        <taxon>Cupriavidus</taxon>
    </lineage>
</organism>
<reference evidence="2 3" key="1">
    <citation type="submission" date="2021-08" db="EMBL/GenBank/DDBJ databases">
        <authorList>
            <person name="Peeters C."/>
        </authorList>
    </citation>
    <scope>NUCLEOTIDE SEQUENCE [LARGE SCALE GENOMIC DNA]</scope>
    <source>
        <strain evidence="2 3">LMG 23994</strain>
    </source>
</reference>
<comment type="caution">
    <text evidence="2">The sequence shown here is derived from an EMBL/GenBank/DDBJ whole genome shotgun (WGS) entry which is preliminary data.</text>
</comment>
<evidence type="ECO:0000313" key="3">
    <source>
        <dbReference type="Proteomes" id="UP000701702"/>
    </source>
</evidence>
<dbReference type="Proteomes" id="UP000701702">
    <property type="component" value="Unassembled WGS sequence"/>
</dbReference>
<evidence type="ECO:0000256" key="1">
    <source>
        <dbReference type="SAM" id="Phobius"/>
    </source>
</evidence>
<evidence type="ECO:0000313" key="2">
    <source>
        <dbReference type="EMBL" id="CAG9169801.1"/>
    </source>
</evidence>
<keyword evidence="3" id="KW-1185">Reference proteome</keyword>
<keyword evidence="1" id="KW-0472">Membrane</keyword>
<dbReference type="EMBL" id="CAJZAF010000007">
    <property type="protein sequence ID" value="CAG9169801.1"/>
    <property type="molecule type" value="Genomic_DNA"/>
</dbReference>
<gene>
    <name evidence="2" type="ORF">LMG23994_01670</name>
</gene>